<dbReference type="STRING" id="45070.Lnau_0481"/>
<protein>
    <submittedName>
        <fullName evidence="1">Uncharacterized protein</fullName>
    </submittedName>
</protein>
<organism evidence="1 2">
    <name type="scientific">Legionella nautarum</name>
    <dbReference type="NCBI Taxonomy" id="45070"/>
    <lineage>
        <taxon>Bacteria</taxon>
        <taxon>Pseudomonadati</taxon>
        <taxon>Pseudomonadota</taxon>
        <taxon>Gammaproteobacteria</taxon>
        <taxon>Legionellales</taxon>
        <taxon>Legionellaceae</taxon>
        <taxon>Legionella</taxon>
    </lineage>
</organism>
<keyword evidence="2" id="KW-1185">Reference proteome</keyword>
<sequence>MALDFDGIKDNQNKLNQQIIDWNSAVERDKLFKERQRHFERQKKQILHLDTLHLNSDWFSFENVLLALKLQIDSFRNSQALDAKSKIDLHLHLLVALELLNEQSLTHRKPQIEQRKTERLAIILRLQQSIDSALVTLAPNQERVFTINLAEFRVDYEKAYLSQHGQGFWGFFSLPIKYYFRQNSRPEELRFIEDVNIYLQNGAGAALAPLAKEKFKLSALNLVRFKISMEDRGKNSLLNRLIEARIENAGLSANESMAVIRNFIPLCQSCNINIPECLVTNFENNYRVAI</sequence>
<evidence type="ECO:0000313" key="2">
    <source>
        <dbReference type="Proteomes" id="UP000054725"/>
    </source>
</evidence>
<dbReference type="PATRIC" id="fig|45070.6.peg.506"/>
<reference evidence="1 2" key="1">
    <citation type="submission" date="2015-11" db="EMBL/GenBank/DDBJ databases">
        <title>Genomic analysis of 38 Legionella species identifies large and diverse effector repertoires.</title>
        <authorList>
            <person name="Burstein D."/>
            <person name="Amaro F."/>
            <person name="Zusman T."/>
            <person name="Lifshitz Z."/>
            <person name="Cohen O."/>
            <person name="Gilbert J.A."/>
            <person name="Pupko T."/>
            <person name="Shuman H.A."/>
            <person name="Segal G."/>
        </authorList>
    </citation>
    <scope>NUCLEOTIDE SEQUENCE [LARGE SCALE GENOMIC DNA]</scope>
    <source>
        <strain evidence="1 2">ATCC 49506</strain>
    </source>
</reference>
<gene>
    <name evidence="1" type="ORF">Lnau_0481</name>
</gene>
<comment type="caution">
    <text evidence="1">The sequence shown here is derived from an EMBL/GenBank/DDBJ whole genome shotgun (WGS) entry which is preliminary data.</text>
</comment>
<accession>A0A0W0X283</accession>
<dbReference type="RefSeq" id="WP_058503564.1">
    <property type="nucleotide sequence ID" value="NZ_CAAAIF010000001.1"/>
</dbReference>
<dbReference type="AlphaFoldDB" id="A0A0W0X283"/>
<dbReference type="OrthoDB" id="5654345at2"/>
<evidence type="ECO:0000313" key="1">
    <source>
        <dbReference type="EMBL" id="KTD38671.1"/>
    </source>
</evidence>
<dbReference type="Proteomes" id="UP000054725">
    <property type="component" value="Unassembled WGS sequence"/>
</dbReference>
<name>A0A0W0X283_9GAMM</name>
<proteinExistence type="predicted"/>
<dbReference type="EMBL" id="LNYO01000005">
    <property type="protein sequence ID" value="KTD38671.1"/>
    <property type="molecule type" value="Genomic_DNA"/>
</dbReference>